<name>A0A183JB67_9BILA</name>
<evidence type="ECO:0000313" key="1">
    <source>
        <dbReference type="EMBL" id="VDP54209.1"/>
    </source>
</evidence>
<evidence type="ECO:0000313" key="3">
    <source>
        <dbReference type="WBParaSite" id="SBAD_0001353101-mRNA-1"/>
    </source>
</evidence>
<proteinExistence type="predicted"/>
<dbReference type="AlphaFoldDB" id="A0A183JB67"/>
<accession>A0A183JB67</accession>
<reference evidence="3" key="1">
    <citation type="submission" date="2016-06" db="UniProtKB">
        <authorList>
            <consortium name="WormBaseParasite"/>
        </authorList>
    </citation>
    <scope>IDENTIFICATION</scope>
</reference>
<organism evidence="3">
    <name type="scientific">Soboliphyme baturini</name>
    <dbReference type="NCBI Taxonomy" id="241478"/>
    <lineage>
        <taxon>Eukaryota</taxon>
        <taxon>Metazoa</taxon>
        <taxon>Ecdysozoa</taxon>
        <taxon>Nematoda</taxon>
        <taxon>Enoplea</taxon>
        <taxon>Dorylaimia</taxon>
        <taxon>Dioctophymatida</taxon>
        <taxon>Dioctophymatoidea</taxon>
        <taxon>Soboliphymatidae</taxon>
        <taxon>Soboliphyme</taxon>
    </lineage>
</organism>
<gene>
    <name evidence="1" type="ORF">SBAD_LOCUS13115</name>
</gene>
<evidence type="ECO:0000313" key="2">
    <source>
        <dbReference type="Proteomes" id="UP000270296"/>
    </source>
</evidence>
<dbReference type="WBParaSite" id="SBAD_0001353101-mRNA-1">
    <property type="protein sequence ID" value="SBAD_0001353101-mRNA-1"/>
    <property type="gene ID" value="SBAD_0001353101"/>
</dbReference>
<dbReference type="EMBL" id="UZAM01020316">
    <property type="protein sequence ID" value="VDP54209.1"/>
    <property type="molecule type" value="Genomic_DNA"/>
</dbReference>
<sequence length="71" mass="7813">MLKNMVSLIKSDGYVIFGGYATVSASADLVAKSREIRGSINNSDVDVIEWYDCTLPISDNKEVFILALKKV</sequence>
<reference evidence="1 2" key="2">
    <citation type="submission" date="2018-11" db="EMBL/GenBank/DDBJ databases">
        <authorList>
            <consortium name="Pathogen Informatics"/>
        </authorList>
    </citation>
    <scope>NUCLEOTIDE SEQUENCE [LARGE SCALE GENOMIC DNA]</scope>
</reference>
<protein>
    <submittedName>
        <fullName evidence="3">Methyltransferase</fullName>
    </submittedName>
</protein>
<dbReference type="Proteomes" id="UP000270296">
    <property type="component" value="Unassembled WGS sequence"/>
</dbReference>
<keyword evidence="2" id="KW-1185">Reference proteome</keyword>